<sequence length="102" mass="11404">MLHGHITDYHEVLPHVLFGDLTGFVLHAHQQGDEELVRRCLTFLALAMKSADARVCELVAVSFVENVGPWDPATADFIASWPDALRDEASDQGWRNYDQDPG</sequence>
<evidence type="ECO:0000259" key="1">
    <source>
        <dbReference type="Pfam" id="PF24722"/>
    </source>
</evidence>
<reference evidence="2 3" key="1">
    <citation type="submission" date="2019-01" db="EMBL/GenBank/DDBJ databases">
        <title>Sequencing the genomes of 1000 actinobacteria strains.</title>
        <authorList>
            <person name="Klenk H.-P."/>
        </authorList>
    </citation>
    <scope>NUCLEOTIDE SEQUENCE [LARGE SCALE GENOMIC DNA]</scope>
    <source>
        <strain evidence="2 3">DSM 43925</strain>
    </source>
</reference>
<dbReference type="InterPro" id="IPR056091">
    <property type="entry name" value="DUF7674"/>
</dbReference>
<gene>
    <name evidence="2" type="ORF">EDD27_2100</name>
</gene>
<proteinExistence type="predicted"/>
<dbReference type="Proteomes" id="UP000284824">
    <property type="component" value="Unassembled WGS sequence"/>
</dbReference>
<dbReference type="Pfam" id="PF24722">
    <property type="entry name" value="DUF7674"/>
    <property type="match status" value="1"/>
</dbReference>
<comment type="caution">
    <text evidence="2">The sequence shown here is derived from an EMBL/GenBank/DDBJ whole genome shotgun (WGS) entry which is preliminary data.</text>
</comment>
<name>A0A438M1S3_9ACTN</name>
<evidence type="ECO:0000313" key="3">
    <source>
        <dbReference type="Proteomes" id="UP000284824"/>
    </source>
</evidence>
<protein>
    <recommendedName>
        <fullName evidence="1">DUF7674 domain-containing protein</fullName>
    </recommendedName>
</protein>
<keyword evidence="3" id="KW-1185">Reference proteome</keyword>
<accession>A0A438M1S3</accession>
<feature type="domain" description="DUF7674" evidence="1">
    <location>
        <begin position="5"/>
        <end position="94"/>
    </location>
</feature>
<dbReference type="AlphaFoldDB" id="A0A438M1S3"/>
<dbReference type="EMBL" id="SAUN01000001">
    <property type="protein sequence ID" value="RVX39735.1"/>
    <property type="molecule type" value="Genomic_DNA"/>
</dbReference>
<evidence type="ECO:0000313" key="2">
    <source>
        <dbReference type="EMBL" id="RVX39735.1"/>
    </source>
</evidence>
<organism evidence="2 3">
    <name type="scientific">Nonomuraea polychroma</name>
    <dbReference type="NCBI Taxonomy" id="46176"/>
    <lineage>
        <taxon>Bacteria</taxon>
        <taxon>Bacillati</taxon>
        <taxon>Actinomycetota</taxon>
        <taxon>Actinomycetes</taxon>
        <taxon>Streptosporangiales</taxon>
        <taxon>Streptosporangiaceae</taxon>
        <taxon>Nonomuraea</taxon>
    </lineage>
</organism>